<gene>
    <name evidence="2" type="ORF">ACMD2_12864</name>
</gene>
<feature type="compositionally biased region" description="Pro residues" evidence="1">
    <location>
        <begin position="71"/>
        <end position="80"/>
    </location>
</feature>
<feature type="region of interest" description="Disordered" evidence="1">
    <location>
        <begin position="1"/>
        <end position="103"/>
    </location>
</feature>
<dbReference type="PANTHER" id="PTHR34546:SF6">
    <property type="entry name" value="OS01G0759000 PROTEIN"/>
    <property type="match status" value="1"/>
</dbReference>
<dbReference type="Proteomes" id="UP000092600">
    <property type="component" value="Unassembled WGS sequence"/>
</dbReference>
<dbReference type="PANTHER" id="PTHR34546">
    <property type="entry name" value="OS06G0153600 PROTEIN"/>
    <property type="match status" value="1"/>
</dbReference>
<protein>
    <submittedName>
        <fullName evidence="2">Uncharacterized protein</fullName>
    </submittedName>
</protein>
<feature type="compositionally biased region" description="Basic residues" evidence="1">
    <location>
        <begin position="52"/>
        <end position="63"/>
    </location>
</feature>
<reference evidence="2 3" key="1">
    <citation type="journal article" date="2016" name="DNA Res.">
        <title>The draft genome of MD-2 pineapple using hybrid error correction of long reads.</title>
        <authorList>
            <person name="Redwan R.M."/>
            <person name="Saidin A."/>
            <person name="Kumar S.V."/>
        </authorList>
    </citation>
    <scope>NUCLEOTIDE SEQUENCE [LARGE SCALE GENOMIC DNA]</scope>
    <source>
        <strain evidence="3">cv. MD2</strain>
        <tissue evidence="2">Leaf</tissue>
    </source>
</reference>
<evidence type="ECO:0000313" key="2">
    <source>
        <dbReference type="EMBL" id="OAY83012.1"/>
    </source>
</evidence>
<feature type="compositionally biased region" description="Pro residues" evidence="1">
    <location>
        <begin position="88"/>
        <end position="99"/>
    </location>
</feature>
<dbReference type="AlphaFoldDB" id="A0A199W0M4"/>
<comment type="caution">
    <text evidence="2">The sequence shown here is derived from an EMBL/GenBank/DDBJ whole genome shotgun (WGS) entry which is preliminary data.</text>
</comment>
<dbReference type="EMBL" id="LSRQ01000410">
    <property type="protein sequence ID" value="OAY83012.1"/>
    <property type="molecule type" value="Genomic_DNA"/>
</dbReference>
<sequence length="263" mass="28678">METQNLTPALQRLRLRESPPPLLTSPHQNPNPNPNPNPRLRPSKSTAFKREERRRRKERKRQQRLQTLLDHPPPSLPPDPTVSDLPWPCDPTPSSPPTPTTAWPAAAAASAAAVAVPAPSAAAHAGALRASRAFFAEWNGEDDDSEEEEGEGDAIGGGAARGFFKGLFARDGELREYYEREWARGEFRCLVCEGVGARAGKRFGGCAALVQHAAAVAQTRARRAHRAFGSVVRRVLGWDDLQVDSCEDVASKEDEFAATAMET</sequence>
<evidence type="ECO:0000256" key="1">
    <source>
        <dbReference type="SAM" id="MobiDB-lite"/>
    </source>
</evidence>
<organism evidence="2 3">
    <name type="scientific">Ananas comosus</name>
    <name type="common">Pineapple</name>
    <name type="synonym">Ananas ananas</name>
    <dbReference type="NCBI Taxonomy" id="4615"/>
    <lineage>
        <taxon>Eukaryota</taxon>
        <taxon>Viridiplantae</taxon>
        <taxon>Streptophyta</taxon>
        <taxon>Embryophyta</taxon>
        <taxon>Tracheophyta</taxon>
        <taxon>Spermatophyta</taxon>
        <taxon>Magnoliopsida</taxon>
        <taxon>Liliopsida</taxon>
        <taxon>Poales</taxon>
        <taxon>Bromeliaceae</taxon>
        <taxon>Bromelioideae</taxon>
        <taxon>Ananas</taxon>
    </lineage>
</organism>
<dbReference type="STRING" id="4615.A0A199W0M4"/>
<proteinExistence type="predicted"/>
<name>A0A199W0M4_ANACO</name>
<evidence type="ECO:0000313" key="3">
    <source>
        <dbReference type="Proteomes" id="UP000092600"/>
    </source>
</evidence>
<accession>A0A199W0M4</accession>
<feature type="compositionally biased region" description="Pro residues" evidence="1">
    <location>
        <begin position="18"/>
        <end position="39"/>
    </location>
</feature>